<sequence length="136" mass="15210">MAAKGKISSSPNVSLQEASTNAPSTRLGGDRSSLDGFSLQSSKRLLTGGTQIGGGSYDSYMEEHKSRLEGDIEYTTRKLELEQRRRFRLDKDLTMAESEFTQKRARYKKWQSAEDDAVANKAADVLQLEKRPRSCT</sequence>
<evidence type="ECO:0000313" key="3">
    <source>
        <dbReference type="Proteomes" id="UP000654075"/>
    </source>
</evidence>
<accession>A0A813G9B5</accession>
<feature type="non-terminal residue" evidence="2">
    <location>
        <position position="136"/>
    </location>
</feature>
<keyword evidence="3" id="KW-1185">Reference proteome</keyword>
<name>A0A813G9B5_POLGL</name>
<feature type="compositionally biased region" description="Polar residues" evidence="1">
    <location>
        <begin position="7"/>
        <end position="24"/>
    </location>
</feature>
<comment type="caution">
    <text evidence="2">The sequence shown here is derived from an EMBL/GenBank/DDBJ whole genome shotgun (WGS) entry which is preliminary data.</text>
</comment>
<dbReference type="EMBL" id="CAJNNV010028050">
    <property type="protein sequence ID" value="CAE8622773.1"/>
    <property type="molecule type" value="Genomic_DNA"/>
</dbReference>
<evidence type="ECO:0000256" key="1">
    <source>
        <dbReference type="SAM" id="MobiDB-lite"/>
    </source>
</evidence>
<feature type="region of interest" description="Disordered" evidence="1">
    <location>
        <begin position="1"/>
        <end position="34"/>
    </location>
</feature>
<gene>
    <name evidence="2" type="ORF">PGLA1383_LOCUS40164</name>
</gene>
<dbReference type="AlphaFoldDB" id="A0A813G9B5"/>
<evidence type="ECO:0000313" key="2">
    <source>
        <dbReference type="EMBL" id="CAE8622773.1"/>
    </source>
</evidence>
<dbReference type="Proteomes" id="UP000654075">
    <property type="component" value="Unassembled WGS sequence"/>
</dbReference>
<proteinExistence type="predicted"/>
<reference evidence="2" key="1">
    <citation type="submission" date="2021-02" db="EMBL/GenBank/DDBJ databases">
        <authorList>
            <person name="Dougan E. K."/>
            <person name="Rhodes N."/>
            <person name="Thang M."/>
            <person name="Chan C."/>
        </authorList>
    </citation>
    <scope>NUCLEOTIDE SEQUENCE</scope>
</reference>
<organism evidence="2 3">
    <name type="scientific">Polarella glacialis</name>
    <name type="common">Dinoflagellate</name>
    <dbReference type="NCBI Taxonomy" id="89957"/>
    <lineage>
        <taxon>Eukaryota</taxon>
        <taxon>Sar</taxon>
        <taxon>Alveolata</taxon>
        <taxon>Dinophyceae</taxon>
        <taxon>Suessiales</taxon>
        <taxon>Suessiaceae</taxon>
        <taxon>Polarella</taxon>
    </lineage>
</organism>
<protein>
    <submittedName>
        <fullName evidence="2">Uncharacterized protein</fullName>
    </submittedName>
</protein>